<sequence>MPQWVFPIEEDSISLMVSKDLYDKIFGLAFCVVLDKIESKVENLVHIDGKPHAIINMDFPYPLQSEHIYLRYITPSNFWGAVDFGQIDGKYVKSSLTKSIKVKRWGLRIICKQLGDDLKVELRDNQLIDPALFYEVDHESTDSLAESSLMHEDNSSKANQQEYLQGCQMGTEEHSHIGSKRNQEFILTHGMQTETLLTSNLTSRNENGGVGLQLLLSE</sequence>
<comment type="caution">
    <text evidence="1">The sequence shown here is derived from an EMBL/GenBank/DDBJ whole genome shotgun (WGS) entry which is preliminary data.</text>
</comment>
<dbReference type="Proteomes" id="UP001634007">
    <property type="component" value="Unassembled WGS sequence"/>
</dbReference>
<proteinExistence type="predicted"/>
<evidence type="ECO:0000313" key="1">
    <source>
        <dbReference type="EMBL" id="KAL3739675.1"/>
    </source>
</evidence>
<name>A0ABD3KIK3_EUCGL</name>
<keyword evidence="2" id="KW-1185">Reference proteome</keyword>
<gene>
    <name evidence="1" type="ORF">ACJRO7_021006</name>
</gene>
<evidence type="ECO:0000313" key="2">
    <source>
        <dbReference type="Proteomes" id="UP001634007"/>
    </source>
</evidence>
<accession>A0ABD3KIK3</accession>
<organism evidence="1 2">
    <name type="scientific">Eucalyptus globulus</name>
    <name type="common">Tasmanian blue gum</name>
    <dbReference type="NCBI Taxonomy" id="34317"/>
    <lineage>
        <taxon>Eukaryota</taxon>
        <taxon>Viridiplantae</taxon>
        <taxon>Streptophyta</taxon>
        <taxon>Embryophyta</taxon>
        <taxon>Tracheophyta</taxon>
        <taxon>Spermatophyta</taxon>
        <taxon>Magnoliopsida</taxon>
        <taxon>eudicotyledons</taxon>
        <taxon>Gunneridae</taxon>
        <taxon>Pentapetalae</taxon>
        <taxon>rosids</taxon>
        <taxon>malvids</taxon>
        <taxon>Myrtales</taxon>
        <taxon>Myrtaceae</taxon>
        <taxon>Myrtoideae</taxon>
        <taxon>Eucalypteae</taxon>
        <taxon>Eucalyptus</taxon>
    </lineage>
</organism>
<dbReference type="AlphaFoldDB" id="A0ABD3KIK3"/>
<protein>
    <submittedName>
        <fullName evidence="1">Uncharacterized protein</fullName>
    </submittedName>
</protein>
<reference evidence="1 2" key="1">
    <citation type="submission" date="2024-11" db="EMBL/GenBank/DDBJ databases">
        <title>Chromosome-level genome assembly of Eucalyptus globulus Labill. provides insights into its genome evolution.</title>
        <authorList>
            <person name="Li X."/>
        </authorList>
    </citation>
    <scope>NUCLEOTIDE SEQUENCE [LARGE SCALE GENOMIC DNA]</scope>
    <source>
        <strain evidence="1">CL2024</strain>
        <tissue evidence="1">Fresh tender leaves</tissue>
    </source>
</reference>
<dbReference type="EMBL" id="JBJKBG010000005">
    <property type="protein sequence ID" value="KAL3739675.1"/>
    <property type="molecule type" value="Genomic_DNA"/>
</dbReference>